<accession>A0ABR8R068</accession>
<dbReference type="Proteomes" id="UP000638918">
    <property type="component" value="Unassembled WGS sequence"/>
</dbReference>
<protein>
    <submittedName>
        <fullName evidence="3">DUF560 domain-containing protein</fullName>
    </submittedName>
</protein>
<dbReference type="Pfam" id="PF04575">
    <property type="entry name" value="SlipAM"/>
    <property type="match status" value="1"/>
</dbReference>
<dbReference type="PROSITE" id="PS50005">
    <property type="entry name" value="TPR"/>
    <property type="match status" value="1"/>
</dbReference>
<name>A0ABR8R068_9CAUL</name>
<reference evidence="3 4" key="1">
    <citation type="submission" date="2020-08" db="EMBL/GenBank/DDBJ databases">
        <title>A Genomic Blueprint of the Chicken Gut Microbiome.</title>
        <authorList>
            <person name="Gilroy R."/>
            <person name="Ravi A."/>
            <person name="Getino M."/>
            <person name="Pursley I."/>
            <person name="Horton D.L."/>
            <person name="Alikhan N.-F."/>
            <person name="Baker D."/>
            <person name="Gharbi K."/>
            <person name="Hall N."/>
            <person name="Watson M."/>
            <person name="Adriaenssens E.M."/>
            <person name="Foster-Nyarko E."/>
            <person name="Jarju S."/>
            <person name="Secka A."/>
            <person name="Antonio M."/>
            <person name="Oren A."/>
            <person name="Chaudhuri R."/>
            <person name="La Ragione R.M."/>
            <person name="Hildebrand F."/>
            <person name="Pallen M.J."/>
        </authorList>
    </citation>
    <scope>NUCLEOTIDE SEQUENCE [LARGE SCALE GENOMIC DNA]</scope>
    <source>
        <strain evidence="3 4">Sa3CVA3</strain>
    </source>
</reference>
<keyword evidence="1" id="KW-0802">TPR repeat</keyword>
<organism evidence="3 4">
    <name type="scientific">Brevundimonas guildfordensis</name>
    <dbReference type="NCBI Taxonomy" id="2762241"/>
    <lineage>
        <taxon>Bacteria</taxon>
        <taxon>Pseudomonadati</taxon>
        <taxon>Pseudomonadota</taxon>
        <taxon>Alphaproteobacteria</taxon>
        <taxon>Caulobacterales</taxon>
        <taxon>Caulobacteraceae</taxon>
        <taxon>Brevundimonas</taxon>
    </lineage>
</organism>
<dbReference type="InterPro" id="IPR007655">
    <property type="entry name" value="Slam_C"/>
</dbReference>
<dbReference type="SUPFAM" id="SSF48452">
    <property type="entry name" value="TPR-like"/>
    <property type="match status" value="1"/>
</dbReference>
<feature type="domain" description="Surface lipoprotein assembly modifier C-terminal" evidence="2">
    <location>
        <begin position="144"/>
        <end position="422"/>
    </location>
</feature>
<dbReference type="RefSeq" id="WP_191743476.1">
    <property type="nucleotide sequence ID" value="NZ_JACSQU010000001.1"/>
</dbReference>
<evidence type="ECO:0000256" key="1">
    <source>
        <dbReference type="PROSITE-ProRule" id="PRU00339"/>
    </source>
</evidence>
<dbReference type="InterPro" id="IPR011990">
    <property type="entry name" value="TPR-like_helical_dom_sf"/>
</dbReference>
<evidence type="ECO:0000313" key="3">
    <source>
        <dbReference type="EMBL" id="MBD7941164.1"/>
    </source>
</evidence>
<gene>
    <name evidence="3" type="ORF">H9656_07170</name>
</gene>
<proteinExistence type="predicted"/>
<sequence>MPGGASAQDVVEGVSPAQLFALADARRAADHAGDAIAIYEALTKDAEADIRAEARYRHGLLLADTGRYAEAAVIFRALLDEKPDVLAARLELARMLAAMGREKEARRELRQAQASGVPDEAAAMVDRFARALRSEKRLGGAFEIAVAPDSNINRATEARTLDTVIAPLTLSDDARARSGAGLRTMSQVFGRLPVTEGWSLLPRGAVQGSVYRQSQFNDVSASALLGMERRSQANRFTVSAGLTWRWFGNEPYAQTSAVALDWVRAMDTRSQLITSYSASKAQYDANPLQDGYIHDLSAVYERALDARSGVSISASVTRQDAADPGYATRAGGMTLGGWREMRWGTAFASAGLRHTEGDERLFLFPDKRREWLAAGRLGMTFRALTAYGFAPTVRVTLERNNSTVGIYDYRRVAADIGVSRSF</sequence>
<dbReference type="InterPro" id="IPR019734">
    <property type="entry name" value="TPR_rpt"/>
</dbReference>
<comment type="caution">
    <text evidence="3">The sequence shown here is derived from an EMBL/GenBank/DDBJ whole genome shotgun (WGS) entry which is preliminary data.</text>
</comment>
<evidence type="ECO:0000259" key="2">
    <source>
        <dbReference type="Pfam" id="PF04575"/>
    </source>
</evidence>
<dbReference type="EMBL" id="JACSQU010000001">
    <property type="protein sequence ID" value="MBD7941164.1"/>
    <property type="molecule type" value="Genomic_DNA"/>
</dbReference>
<feature type="repeat" description="TPR" evidence="1">
    <location>
        <begin position="52"/>
        <end position="85"/>
    </location>
</feature>
<dbReference type="Pfam" id="PF14559">
    <property type="entry name" value="TPR_19"/>
    <property type="match status" value="1"/>
</dbReference>
<evidence type="ECO:0000313" key="4">
    <source>
        <dbReference type="Proteomes" id="UP000638918"/>
    </source>
</evidence>
<dbReference type="Gene3D" id="1.25.40.10">
    <property type="entry name" value="Tetratricopeptide repeat domain"/>
    <property type="match status" value="1"/>
</dbReference>
<keyword evidence="4" id="KW-1185">Reference proteome</keyword>